<dbReference type="GO" id="GO:0003677">
    <property type="term" value="F:DNA binding"/>
    <property type="evidence" value="ECO:0007669"/>
    <property type="project" value="InterPro"/>
</dbReference>
<sequence>MCNLDIKTGARFTGIRNKAMLLLFVDSGLRRAEMVNLRLSDLDLDSKRVRVIGKGNKIGIAPFSPKTAKVLWAWLVERKPRAKTDRLWVTEEGQTKGEFRP</sequence>
<dbReference type="PROSITE" id="PS51898">
    <property type="entry name" value="TYR_RECOMBINASE"/>
    <property type="match status" value="1"/>
</dbReference>
<dbReference type="EMBL" id="BARW01025770">
    <property type="protein sequence ID" value="GAJ12216.1"/>
    <property type="molecule type" value="Genomic_DNA"/>
</dbReference>
<dbReference type="AlphaFoldDB" id="X1VDW1"/>
<gene>
    <name evidence="3" type="ORF">S12H4_42158</name>
</gene>
<name>X1VDW1_9ZZZZ</name>
<dbReference type="Pfam" id="PF00589">
    <property type="entry name" value="Phage_integrase"/>
    <property type="match status" value="1"/>
</dbReference>
<dbReference type="Gene3D" id="1.10.443.10">
    <property type="entry name" value="Intergrase catalytic core"/>
    <property type="match status" value="1"/>
</dbReference>
<feature type="domain" description="Tyr recombinase" evidence="2">
    <location>
        <begin position="1"/>
        <end position="101"/>
    </location>
</feature>
<reference evidence="3" key="1">
    <citation type="journal article" date="2014" name="Front. Microbiol.">
        <title>High frequency of phylogenetically diverse reductive dehalogenase-homologous genes in deep subseafloor sedimentary metagenomes.</title>
        <authorList>
            <person name="Kawai M."/>
            <person name="Futagami T."/>
            <person name="Toyoda A."/>
            <person name="Takaki Y."/>
            <person name="Nishi S."/>
            <person name="Hori S."/>
            <person name="Arai W."/>
            <person name="Tsubouchi T."/>
            <person name="Morono Y."/>
            <person name="Uchiyama I."/>
            <person name="Ito T."/>
            <person name="Fujiyama A."/>
            <person name="Inagaki F."/>
            <person name="Takami H."/>
        </authorList>
    </citation>
    <scope>NUCLEOTIDE SEQUENCE</scope>
    <source>
        <strain evidence="3">Expedition CK06-06</strain>
    </source>
</reference>
<dbReference type="SUPFAM" id="SSF56349">
    <property type="entry name" value="DNA breaking-rejoining enzymes"/>
    <property type="match status" value="1"/>
</dbReference>
<dbReference type="InterPro" id="IPR011010">
    <property type="entry name" value="DNA_brk_join_enz"/>
</dbReference>
<protein>
    <recommendedName>
        <fullName evidence="2">Tyr recombinase domain-containing protein</fullName>
    </recommendedName>
</protein>
<evidence type="ECO:0000259" key="2">
    <source>
        <dbReference type="PROSITE" id="PS51898"/>
    </source>
</evidence>
<dbReference type="GO" id="GO:0006310">
    <property type="term" value="P:DNA recombination"/>
    <property type="evidence" value="ECO:0007669"/>
    <property type="project" value="UniProtKB-KW"/>
</dbReference>
<dbReference type="GO" id="GO:0015074">
    <property type="term" value="P:DNA integration"/>
    <property type="evidence" value="ECO:0007669"/>
    <property type="project" value="InterPro"/>
</dbReference>
<organism evidence="3">
    <name type="scientific">marine sediment metagenome</name>
    <dbReference type="NCBI Taxonomy" id="412755"/>
    <lineage>
        <taxon>unclassified sequences</taxon>
        <taxon>metagenomes</taxon>
        <taxon>ecological metagenomes</taxon>
    </lineage>
</organism>
<evidence type="ECO:0000313" key="3">
    <source>
        <dbReference type="EMBL" id="GAJ12216.1"/>
    </source>
</evidence>
<feature type="non-terminal residue" evidence="3">
    <location>
        <position position="101"/>
    </location>
</feature>
<comment type="caution">
    <text evidence="3">The sequence shown here is derived from an EMBL/GenBank/DDBJ whole genome shotgun (WGS) entry which is preliminary data.</text>
</comment>
<evidence type="ECO:0000256" key="1">
    <source>
        <dbReference type="ARBA" id="ARBA00023172"/>
    </source>
</evidence>
<dbReference type="InterPro" id="IPR013762">
    <property type="entry name" value="Integrase-like_cat_sf"/>
</dbReference>
<proteinExistence type="predicted"/>
<keyword evidence="1" id="KW-0233">DNA recombination</keyword>
<dbReference type="InterPro" id="IPR002104">
    <property type="entry name" value="Integrase_catalytic"/>
</dbReference>
<accession>X1VDW1</accession>